<dbReference type="Gene3D" id="1.20.1110.10">
    <property type="entry name" value="Calcium-transporting ATPase, transmembrane domain"/>
    <property type="match status" value="1"/>
</dbReference>
<evidence type="ECO:0000256" key="1">
    <source>
        <dbReference type="SAM" id="Phobius"/>
    </source>
</evidence>
<dbReference type="EMBL" id="JARKNE010000012">
    <property type="protein sequence ID" value="KAK5775780.1"/>
    <property type="molecule type" value="Genomic_DNA"/>
</dbReference>
<gene>
    <name evidence="2" type="ORF">PVK06_043720</name>
</gene>
<comment type="caution">
    <text evidence="2">The sequence shown here is derived from an EMBL/GenBank/DDBJ whole genome shotgun (WGS) entry which is preliminary data.</text>
</comment>
<evidence type="ECO:0000313" key="2">
    <source>
        <dbReference type="EMBL" id="KAK5775780.1"/>
    </source>
</evidence>
<dbReference type="Proteomes" id="UP001358586">
    <property type="component" value="Chromosome 12"/>
</dbReference>
<accession>A0ABR0MPC9</accession>
<evidence type="ECO:0000313" key="3">
    <source>
        <dbReference type="Proteomes" id="UP001358586"/>
    </source>
</evidence>
<keyword evidence="1" id="KW-1133">Transmembrane helix</keyword>
<protein>
    <submittedName>
        <fullName evidence="2">Uncharacterized protein</fullName>
    </submittedName>
</protein>
<feature type="transmembrane region" description="Helical" evidence="1">
    <location>
        <begin position="53"/>
        <end position="75"/>
    </location>
</feature>
<sequence length="99" mass="11212">MPQSPDEQFVAVSHVIVSDINIGYEDIVNTQAFAHIWKVKPSPMPDSWKLKEIFATDIVLDTYLAFMIVAFIWVANYSDFFSDKPGVKRRHWGAIPAAA</sequence>
<reference evidence="2 3" key="1">
    <citation type="submission" date="2023-03" db="EMBL/GenBank/DDBJ databases">
        <title>WGS of Gossypium arboreum.</title>
        <authorList>
            <person name="Yu D."/>
        </authorList>
    </citation>
    <scope>NUCLEOTIDE SEQUENCE [LARGE SCALE GENOMIC DNA]</scope>
    <source>
        <tissue evidence="2">Leaf</tissue>
    </source>
</reference>
<name>A0ABR0MPC9_GOSAR</name>
<keyword evidence="1" id="KW-0812">Transmembrane</keyword>
<keyword evidence="1" id="KW-0472">Membrane</keyword>
<organism evidence="2 3">
    <name type="scientific">Gossypium arboreum</name>
    <name type="common">Tree cotton</name>
    <name type="synonym">Gossypium nanking</name>
    <dbReference type="NCBI Taxonomy" id="29729"/>
    <lineage>
        <taxon>Eukaryota</taxon>
        <taxon>Viridiplantae</taxon>
        <taxon>Streptophyta</taxon>
        <taxon>Embryophyta</taxon>
        <taxon>Tracheophyta</taxon>
        <taxon>Spermatophyta</taxon>
        <taxon>Magnoliopsida</taxon>
        <taxon>eudicotyledons</taxon>
        <taxon>Gunneridae</taxon>
        <taxon>Pentapetalae</taxon>
        <taxon>rosids</taxon>
        <taxon>malvids</taxon>
        <taxon>Malvales</taxon>
        <taxon>Malvaceae</taxon>
        <taxon>Malvoideae</taxon>
        <taxon>Gossypium</taxon>
    </lineage>
</organism>
<keyword evidence="3" id="KW-1185">Reference proteome</keyword>
<proteinExistence type="predicted"/>